<organism evidence="1 2">
    <name type="scientific">Pseudotabrizicola algicola</name>
    <dbReference type="NCBI Taxonomy" id="2709381"/>
    <lineage>
        <taxon>Bacteria</taxon>
        <taxon>Pseudomonadati</taxon>
        <taxon>Pseudomonadota</taxon>
        <taxon>Alphaproteobacteria</taxon>
        <taxon>Rhodobacterales</taxon>
        <taxon>Paracoccaceae</taxon>
        <taxon>Pseudotabrizicola</taxon>
    </lineage>
</organism>
<keyword evidence="2" id="KW-1185">Reference proteome</keyword>
<proteinExistence type="predicted"/>
<evidence type="ECO:0000313" key="1">
    <source>
        <dbReference type="EMBL" id="NEX46957.1"/>
    </source>
</evidence>
<comment type="caution">
    <text evidence="1">The sequence shown here is derived from an EMBL/GenBank/DDBJ whole genome shotgun (WGS) entry which is preliminary data.</text>
</comment>
<protein>
    <submittedName>
        <fullName evidence="1">Uncharacterized protein</fullName>
    </submittedName>
</protein>
<reference evidence="1 2" key="1">
    <citation type="submission" date="2020-02" db="EMBL/GenBank/DDBJ databases">
        <title>Rhodobacter algicola sp. nov., isolated from microalga culture.</title>
        <authorList>
            <person name="Park C.-Y."/>
        </authorList>
    </citation>
    <scope>NUCLEOTIDE SEQUENCE [LARGE SCALE GENOMIC DNA]</scope>
    <source>
        <strain evidence="1 2">ETT8</strain>
    </source>
</reference>
<gene>
    <name evidence="1" type="ORF">G3572_12130</name>
</gene>
<dbReference type="AlphaFoldDB" id="A0A6B3RLK8"/>
<evidence type="ECO:0000313" key="2">
    <source>
        <dbReference type="Proteomes" id="UP000481421"/>
    </source>
</evidence>
<dbReference type="EMBL" id="JAAIKE010000003">
    <property type="protein sequence ID" value="NEX46957.1"/>
    <property type="molecule type" value="Genomic_DNA"/>
</dbReference>
<dbReference type="Proteomes" id="UP000481421">
    <property type="component" value="Unassembled WGS sequence"/>
</dbReference>
<name>A0A6B3RLK8_9RHOB</name>
<accession>A0A6B3RLK8</accession>
<sequence>MQVGDRDAEIMARIWRLVKGFPQLAAVCDPIGQIADIVRLLVTMAGQMWPKQGGAKQMKTRRAGARHVFQIM</sequence>